<gene>
    <name evidence="5 7" type="ORF">BDZ99DRAFT_466882</name>
</gene>
<dbReference type="PANTHER" id="PTHR45024:SF2">
    <property type="entry name" value="SCP2 DOMAIN-CONTAINING PROTEIN"/>
    <property type="match status" value="1"/>
</dbReference>
<dbReference type="GO" id="GO:0016491">
    <property type="term" value="F:oxidoreductase activity"/>
    <property type="evidence" value="ECO:0007669"/>
    <property type="project" value="UniProtKB-KW"/>
</dbReference>
<dbReference type="SUPFAM" id="SSF51735">
    <property type="entry name" value="NAD(P)-binding Rossmann-fold domains"/>
    <property type="match status" value="1"/>
</dbReference>
<dbReference type="Pfam" id="PF00106">
    <property type="entry name" value="adh_short"/>
    <property type="match status" value="1"/>
</dbReference>
<dbReference type="SMART" id="SM00822">
    <property type="entry name" value="PKS_KR"/>
    <property type="match status" value="1"/>
</dbReference>
<dbReference type="InterPro" id="IPR057326">
    <property type="entry name" value="KR_dom"/>
</dbReference>
<reference evidence="5 7" key="1">
    <citation type="journal article" date="2020" name="Stud. Mycol.">
        <title>101 Dothideomycetes genomes: a test case for predicting lifestyles and emergence of pathogens.</title>
        <authorList>
            <person name="Haridas S."/>
            <person name="Albert R."/>
            <person name="Binder M."/>
            <person name="Bloem J."/>
            <person name="Labutti K."/>
            <person name="Salamov A."/>
            <person name="Andreopoulos B."/>
            <person name="Baker S."/>
            <person name="Barry K."/>
            <person name="Bills G."/>
            <person name="Bluhm B."/>
            <person name="Cannon C."/>
            <person name="Castanera R."/>
            <person name="Culley D."/>
            <person name="Daum C."/>
            <person name="Ezra D."/>
            <person name="Gonzalez J."/>
            <person name="Henrissat B."/>
            <person name="Kuo A."/>
            <person name="Liang C."/>
            <person name="Lipzen A."/>
            <person name="Lutzoni F."/>
            <person name="Magnuson J."/>
            <person name="Mondo S."/>
            <person name="Nolan M."/>
            <person name="Ohm R."/>
            <person name="Pangilinan J."/>
            <person name="Park H.-J."/>
            <person name="Ramirez L."/>
            <person name="Alfaro M."/>
            <person name="Sun H."/>
            <person name="Tritt A."/>
            <person name="Yoshinaga Y."/>
            <person name="Zwiers L.-H."/>
            <person name="Turgeon B."/>
            <person name="Goodwin S."/>
            <person name="Spatafora J."/>
            <person name="Crous P."/>
            <person name="Grigoriev I."/>
        </authorList>
    </citation>
    <scope>NUCLEOTIDE SEQUENCE</scope>
    <source>
        <strain evidence="5 7">CBS 304.34</strain>
    </source>
</reference>
<name>A0A6A6Y9C6_9PEZI</name>
<protein>
    <submittedName>
        <fullName evidence="5 7">NAD(P)-binding protein</fullName>
    </submittedName>
</protein>
<accession>A0A6A6Y9C6</accession>
<dbReference type="PANTHER" id="PTHR45024">
    <property type="entry name" value="DEHYDROGENASES, SHORT CHAIN"/>
    <property type="match status" value="1"/>
</dbReference>
<evidence type="ECO:0000313" key="5">
    <source>
        <dbReference type="EMBL" id="KAF2805239.1"/>
    </source>
</evidence>
<dbReference type="InterPro" id="IPR002347">
    <property type="entry name" value="SDR_fam"/>
</dbReference>
<dbReference type="OrthoDB" id="3592703at2759"/>
<comment type="similarity">
    <text evidence="1 3">Belongs to the short-chain dehydrogenases/reductases (SDR) family.</text>
</comment>
<dbReference type="EMBL" id="MU003710">
    <property type="protein sequence ID" value="KAF2805239.1"/>
    <property type="molecule type" value="Genomic_DNA"/>
</dbReference>
<dbReference type="GeneID" id="54461778"/>
<evidence type="ECO:0000256" key="1">
    <source>
        <dbReference type="ARBA" id="ARBA00006484"/>
    </source>
</evidence>
<dbReference type="Gene3D" id="3.40.50.720">
    <property type="entry name" value="NAD(P)-binding Rossmann-like Domain"/>
    <property type="match status" value="1"/>
</dbReference>
<dbReference type="InterPro" id="IPR051687">
    <property type="entry name" value="Peroxisomal_Beta-Oxidation"/>
</dbReference>
<evidence type="ECO:0000313" key="7">
    <source>
        <dbReference type="RefSeq" id="XP_033572203.1"/>
    </source>
</evidence>
<dbReference type="RefSeq" id="XP_033572203.1">
    <property type="nucleotide sequence ID" value="XM_033720885.1"/>
</dbReference>
<sequence>MASPNEFAPADSFKNRTVIVTGGAGSIGRPLCLAFASAGANVVVNDLGGDISGSGSSPSPASDVVAEIKLAGGSAVADTHSVADAAAILSTALETFGRIDIIVNNAGITRFGPLEAQPPENFTDVFAVNAAAPLALLHHAWPHFQAQSYGRVINFASDSIFGMANSLPYVLARGATFGATRTLALEGAPHGILVNAVCPTSYSRMMAPMFKDLPPEHQAATEKNYRGEANVPMILALAHEACAVSGQVFSTGGYGMSRVMLGATSAVGNCRTMGEVQRRLPELLEKEREFVEPMNVYEFASFRTRTLQS</sequence>
<dbReference type="AlphaFoldDB" id="A0A6A6Y9C6"/>
<evidence type="ECO:0000259" key="4">
    <source>
        <dbReference type="SMART" id="SM00822"/>
    </source>
</evidence>
<keyword evidence="2" id="KW-0560">Oxidoreductase</keyword>
<dbReference type="InterPro" id="IPR036291">
    <property type="entry name" value="NAD(P)-bd_dom_sf"/>
</dbReference>
<feature type="domain" description="Ketoreductase" evidence="4">
    <location>
        <begin position="16"/>
        <end position="192"/>
    </location>
</feature>
<evidence type="ECO:0000256" key="2">
    <source>
        <dbReference type="ARBA" id="ARBA00023002"/>
    </source>
</evidence>
<keyword evidence="6" id="KW-1185">Reference proteome</keyword>
<reference evidence="7" key="2">
    <citation type="submission" date="2020-04" db="EMBL/GenBank/DDBJ databases">
        <authorList>
            <consortium name="NCBI Genome Project"/>
        </authorList>
    </citation>
    <scope>NUCLEOTIDE SEQUENCE</scope>
    <source>
        <strain evidence="7">CBS 304.34</strain>
    </source>
</reference>
<dbReference type="Proteomes" id="UP000504636">
    <property type="component" value="Unplaced"/>
</dbReference>
<organism evidence="5">
    <name type="scientific">Mytilinidion resinicola</name>
    <dbReference type="NCBI Taxonomy" id="574789"/>
    <lineage>
        <taxon>Eukaryota</taxon>
        <taxon>Fungi</taxon>
        <taxon>Dikarya</taxon>
        <taxon>Ascomycota</taxon>
        <taxon>Pezizomycotina</taxon>
        <taxon>Dothideomycetes</taxon>
        <taxon>Pleosporomycetidae</taxon>
        <taxon>Mytilinidiales</taxon>
        <taxon>Mytilinidiaceae</taxon>
        <taxon>Mytilinidion</taxon>
    </lineage>
</organism>
<proteinExistence type="inferred from homology"/>
<evidence type="ECO:0000313" key="6">
    <source>
        <dbReference type="Proteomes" id="UP000504636"/>
    </source>
</evidence>
<dbReference type="PRINTS" id="PR00081">
    <property type="entry name" value="GDHRDH"/>
</dbReference>
<reference evidence="7" key="3">
    <citation type="submission" date="2025-04" db="UniProtKB">
        <authorList>
            <consortium name="RefSeq"/>
        </authorList>
    </citation>
    <scope>IDENTIFICATION</scope>
    <source>
        <strain evidence="7">CBS 304.34</strain>
    </source>
</reference>
<dbReference type="PRINTS" id="PR00080">
    <property type="entry name" value="SDRFAMILY"/>
</dbReference>
<evidence type="ECO:0000256" key="3">
    <source>
        <dbReference type="RuleBase" id="RU000363"/>
    </source>
</evidence>